<proteinExistence type="predicted"/>
<name>A0ABX8IL88_9GAMM</name>
<organism evidence="1 2">
    <name type="scientific">Marinobacter adhaerens</name>
    <dbReference type="NCBI Taxonomy" id="1033846"/>
    <lineage>
        <taxon>Bacteria</taxon>
        <taxon>Pseudomonadati</taxon>
        <taxon>Pseudomonadota</taxon>
        <taxon>Gammaproteobacteria</taxon>
        <taxon>Pseudomonadales</taxon>
        <taxon>Marinobacteraceae</taxon>
        <taxon>Marinobacter</taxon>
    </lineage>
</organism>
<dbReference type="GeneID" id="78559258"/>
<dbReference type="RefSeq" id="WP_014576173.1">
    <property type="nucleotide sequence ID" value="NZ_CP076686.1"/>
</dbReference>
<keyword evidence="2" id="KW-1185">Reference proteome</keyword>
<reference evidence="1 2" key="1">
    <citation type="submission" date="2021-06" db="EMBL/GenBank/DDBJ databases">
        <title>Microbial metabolic specificity influences pelagic lipid remineralization.</title>
        <authorList>
            <person name="Behrendt L."/>
            <person name="Hunter J.E."/>
            <person name="Alcolombri U."/>
            <person name="Smriga S."/>
            <person name="Mincer T."/>
            <person name="Lowenstein D.P."/>
            <person name="Peaudecerf F.J."/>
            <person name="Fernandez V.I."/>
            <person name="Fredricks H."/>
            <person name="Almblad H."/>
            <person name="Harrison J.J."/>
            <person name="Stocker R."/>
            <person name="Van Mooy B.A.S."/>
        </authorList>
    </citation>
    <scope>NUCLEOTIDE SEQUENCE [LARGE SCALE GENOMIC DNA]</scope>
    <source>
        <strain evidence="1 2">HP15-B</strain>
    </source>
</reference>
<accession>A0ABX8IL88</accession>
<sequence>MNTKTVYQYDLAGLYQNPTQADESPLEPGVYHIPARCTETPPPEDIPDDKWPRWNGTEWEMVNRPNPGEVDDPVEKLKAFLDDNPDVAALLNN</sequence>
<protein>
    <submittedName>
        <fullName evidence="1">Phage tail protein</fullName>
    </submittedName>
</protein>
<gene>
    <name evidence="1" type="ORF">KQ249_07405</name>
</gene>
<evidence type="ECO:0000313" key="2">
    <source>
        <dbReference type="Proteomes" id="UP000683442"/>
    </source>
</evidence>
<dbReference type="EMBL" id="CP076686">
    <property type="protein sequence ID" value="QWV14410.1"/>
    <property type="molecule type" value="Genomic_DNA"/>
</dbReference>
<dbReference type="Proteomes" id="UP000683442">
    <property type="component" value="Chromosome"/>
</dbReference>
<evidence type="ECO:0000313" key="1">
    <source>
        <dbReference type="EMBL" id="QWV14410.1"/>
    </source>
</evidence>